<protein>
    <submittedName>
        <fullName evidence="1">Uncharacterized protein</fullName>
    </submittedName>
</protein>
<dbReference type="RefSeq" id="WP_092685632.1">
    <property type="nucleotide sequence ID" value="NZ_FODT01000010.1"/>
</dbReference>
<evidence type="ECO:0000313" key="1">
    <source>
        <dbReference type="EMBL" id="SEP20028.1"/>
    </source>
</evidence>
<reference evidence="2" key="1">
    <citation type="submission" date="2016-10" db="EMBL/GenBank/DDBJ databases">
        <authorList>
            <person name="Varghese N."/>
            <person name="Submissions S."/>
        </authorList>
    </citation>
    <scope>NUCLEOTIDE SEQUENCE [LARGE SCALE GENOMIC DNA]</scope>
    <source>
        <strain evidence="2">DSM 123</strain>
    </source>
</reference>
<evidence type="ECO:0000313" key="2">
    <source>
        <dbReference type="Proteomes" id="UP000199615"/>
    </source>
</evidence>
<name>A0A1H8VYN4_9BRAD</name>
<keyword evidence="2" id="KW-1185">Reference proteome</keyword>
<organism evidence="1 2">
    <name type="scientific">Rhodopseudomonas pseudopalustris</name>
    <dbReference type="NCBI Taxonomy" id="1513892"/>
    <lineage>
        <taxon>Bacteria</taxon>
        <taxon>Pseudomonadati</taxon>
        <taxon>Pseudomonadota</taxon>
        <taxon>Alphaproteobacteria</taxon>
        <taxon>Hyphomicrobiales</taxon>
        <taxon>Nitrobacteraceae</taxon>
        <taxon>Rhodopseudomonas</taxon>
    </lineage>
</organism>
<dbReference type="EMBL" id="FODT01000010">
    <property type="protein sequence ID" value="SEP20028.1"/>
    <property type="molecule type" value="Genomic_DNA"/>
</dbReference>
<dbReference type="Proteomes" id="UP000199615">
    <property type="component" value="Unassembled WGS sequence"/>
</dbReference>
<dbReference type="AlphaFoldDB" id="A0A1H8VYN4"/>
<accession>A0A1H8VYN4</accession>
<gene>
    <name evidence="1" type="ORF">SAMN05444123_11017</name>
</gene>
<proteinExistence type="predicted"/>
<sequence>MSSTRQLPDQLANLYPTSNDWVRAFPWQYASGRVDHYQTVFRRLVFLAGAEHPIEQKVCVAVPRSIFHNSHAALWDIAGQIRRANSSKARSRDGKFKRAGGRPR</sequence>